<organism evidence="1">
    <name type="scientific">viral metagenome</name>
    <dbReference type="NCBI Taxonomy" id="1070528"/>
    <lineage>
        <taxon>unclassified sequences</taxon>
        <taxon>metagenomes</taxon>
        <taxon>organismal metagenomes</taxon>
    </lineage>
</organism>
<dbReference type="EMBL" id="MN739682">
    <property type="protein sequence ID" value="QHT20739.1"/>
    <property type="molecule type" value="Genomic_DNA"/>
</dbReference>
<reference evidence="1" key="1">
    <citation type="journal article" date="2020" name="Nature">
        <title>Giant virus diversity and host interactions through global metagenomics.</title>
        <authorList>
            <person name="Schulz F."/>
            <person name="Roux S."/>
            <person name="Paez-Espino D."/>
            <person name="Jungbluth S."/>
            <person name="Walsh D.A."/>
            <person name="Denef V.J."/>
            <person name="McMahon K.D."/>
            <person name="Konstantinidis K.T."/>
            <person name="Eloe-Fadrosh E.A."/>
            <person name="Kyrpides N.C."/>
            <person name="Woyke T."/>
        </authorList>
    </citation>
    <scope>NUCLEOTIDE SEQUENCE</scope>
    <source>
        <strain evidence="1">GVMAG-M-3300023174-68</strain>
    </source>
</reference>
<name>A0A6C0DXG8_9ZZZZ</name>
<proteinExistence type="predicted"/>
<sequence>MSNIKFQCLNESGSPIFQVDTLTGTNITGKLLINGADASTISGRTTIGSVATTGNTGVYTISNISIGQTMANTNYKIIGNLTSTTNNTNVYVVTFNNLTTTTFSANVMRLDNLYGAWTDSNLALSWIIIPS</sequence>
<protein>
    <submittedName>
        <fullName evidence="1">Uncharacterized protein</fullName>
    </submittedName>
</protein>
<dbReference type="AlphaFoldDB" id="A0A6C0DXG8"/>
<evidence type="ECO:0000313" key="1">
    <source>
        <dbReference type="EMBL" id="QHT20739.1"/>
    </source>
</evidence>
<accession>A0A6C0DXG8</accession>